<sequence length="501" mass="54147">MSVPEPVSSRRVAPDPAIASAVGRHHTLSTAIADLVDNAVDAGARNILVRFVLHGGRATGLQIVDDGSGMDEDAIDSAMAYARRRSYGTAELGHFGIGLKAASLSQARTLVVWSRQAGRTAVGRRLRRESLDSGPLVEAFGTGDAATALDKVDAGFAMASGTLVEWQDVDAFLRSTEAMQQGVWLEDTIDRLVMHLGLVLHRILARGEVRLTIEEYEDGFPGAPRAVGPLDPFGYRGTEPGYPIGLVADVPGGSVALRAHLWPATERRSPAFHVGDNDGQGLYVYRNERLLQAGGWNGLAHRSQDLELARVELDLDAVTGAHVTFNPEKTGVVLDATLADAVLKARAGSGLSFAGFLDRARDSSREARRRRGRPIAVVPPRFGLPPSLRTAYAEATETVPGEEPFDIRWRTLPPDKVYEIDREARLVKVNARYRTAIVGGRSNRNNDAPLVKTLLHLLLANHLTSTKNGARMKRETQAWQELVLAAVLEQQAQLDGGTGLP</sequence>
<organism evidence="1 2">
    <name type="scientific">Promicromonospora umidemergens</name>
    <dbReference type="NCBI Taxonomy" id="629679"/>
    <lineage>
        <taxon>Bacteria</taxon>
        <taxon>Bacillati</taxon>
        <taxon>Actinomycetota</taxon>
        <taxon>Actinomycetes</taxon>
        <taxon>Micrococcales</taxon>
        <taxon>Promicromonosporaceae</taxon>
        <taxon>Promicromonospora</taxon>
    </lineage>
</organism>
<keyword evidence="2" id="KW-1185">Reference proteome</keyword>
<dbReference type="EMBL" id="BAABHM010000011">
    <property type="protein sequence ID" value="GAA4703391.1"/>
    <property type="molecule type" value="Genomic_DNA"/>
</dbReference>
<dbReference type="Proteomes" id="UP001500843">
    <property type="component" value="Unassembled WGS sequence"/>
</dbReference>
<dbReference type="InterPro" id="IPR036890">
    <property type="entry name" value="HATPase_C_sf"/>
</dbReference>
<evidence type="ECO:0008006" key="3">
    <source>
        <dbReference type="Google" id="ProtNLM"/>
    </source>
</evidence>
<dbReference type="Pfam" id="PF13589">
    <property type="entry name" value="HATPase_c_3"/>
    <property type="match status" value="1"/>
</dbReference>
<gene>
    <name evidence="1" type="ORF">GCM10023198_25930</name>
</gene>
<comment type="caution">
    <text evidence="1">The sequence shown here is derived from an EMBL/GenBank/DDBJ whole genome shotgun (WGS) entry which is preliminary data.</text>
</comment>
<reference evidence="2" key="1">
    <citation type="journal article" date="2019" name="Int. J. Syst. Evol. Microbiol.">
        <title>The Global Catalogue of Microorganisms (GCM) 10K type strain sequencing project: providing services to taxonomists for standard genome sequencing and annotation.</title>
        <authorList>
            <consortium name="The Broad Institute Genomics Platform"/>
            <consortium name="The Broad Institute Genome Sequencing Center for Infectious Disease"/>
            <person name="Wu L."/>
            <person name="Ma J."/>
        </authorList>
    </citation>
    <scope>NUCLEOTIDE SEQUENCE [LARGE SCALE GENOMIC DNA]</scope>
    <source>
        <strain evidence="2">JCM 17975</strain>
    </source>
</reference>
<evidence type="ECO:0000313" key="1">
    <source>
        <dbReference type="EMBL" id="GAA4703391.1"/>
    </source>
</evidence>
<proteinExistence type="predicted"/>
<dbReference type="SUPFAM" id="SSF55874">
    <property type="entry name" value="ATPase domain of HSP90 chaperone/DNA topoisomerase II/histidine kinase"/>
    <property type="match status" value="1"/>
</dbReference>
<protein>
    <recommendedName>
        <fullName evidence="3">Histidine kinase/DNA gyrase B/HSP90-like ATPase</fullName>
    </recommendedName>
</protein>
<dbReference type="Gene3D" id="3.30.565.10">
    <property type="entry name" value="Histidine kinase-like ATPase, C-terminal domain"/>
    <property type="match status" value="1"/>
</dbReference>
<evidence type="ECO:0000313" key="2">
    <source>
        <dbReference type="Proteomes" id="UP001500843"/>
    </source>
</evidence>
<accession>A0ABP8XCH3</accession>
<dbReference type="RefSeq" id="WP_253867642.1">
    <property type="nucleotide sequence ID" value="NZ_BAABHM010000011.1"/>
</dbReference>
<name>A0ABP8XCH3_9MICO</name>